<dbReference type="InterPro" id="IPR050951">
    <property type="entry name" value="Retrovirus_Pol_polyprotein"/>
</dbReference>
<keyword evidence="4" id="KW-1185">Reference proteome</keyword>
<reference evidence="3" key="1">
    <citation type="submission" date="2021-04" db="EMBL/GenBank/DDBJ databases">
        <authorList>
            <person name="Tunstrom K."/>
        </authorList>
    </citation>
    <scope>NUCLEOTIDE SEQUENCE</scope>
</reference>
<protein>
    <submittedName>
        <fullName evidence="3">(apollo) hypothetical protein</fullName>
    </submittedName>
</protein>
<evidence type="ECO:0000313" key="3">
    <source>
        <dbReference type="EMBL" id="CAG4946502.1"/>
    </source>
</evidence>
<dbReference type="PANTHER" id="PTHR37984:SF5">
    <property type="entry name" value="PROTEIN NYNRIN-LIKE"/>
    <property type="match status" value="1"/>
</dbReference>
<proteinExistence type="predicted"/>
<feature type="compositionally biased region" description="Basic and acidic residues" evidence="1">
    <location>
        <begin position="209"/>
        <end position="220"/>
    </location>
</feature>
<sequence length="234" mass="27033">MKELKLRYKNVTAELVTVYFVKPIISNELNSRCQVDLIDMQSHKVIMVYQDHLTKFVQLRSLKSKQAEEVAYHLLDIFTTFGAPSILQSDNVREFANKVVKEVCAMWPELKIVHGKPRHSQSQGSVEKANQDIEKIICAWLESNKTTKWSEGLRFIQFMKNRAYHAEINRSPYEAMFGCKAKVGLNSLPKDALVELSTEEELESILNEDENRLNEERETEPNITDAVINEDEEI</sequence>
<comment type="caution">
    <text evidence="3">The sequence shown here is derived from an EMBL/GenBank/DDBJ whole genome shotgun (WGS) entry which is preliminary data.</text>
</comment>
<dbReference type="EMBL" id="CAJQZP010000212">
    <property type="protein sequence ID" value="CAG4946502.1"/>
    <property type="molecule type" value="Genomic_DNA"/>
</dbReference>
<organism evidence="3 4">
    <name type="scientific">Parnassius apollo</name>
    <name type="common">Apollo butterfly</name>
    <name type="synonym">Papilio apollo</name>
    <dbReference type="NCBI Taxonomy" id="110799"/>
    <lineage>
        <taxon>Eukaryota</taxon>
        <taxon>Metazoa</taxon>
        <taxon>Ecdysozoa</taxon>
        <taxon>Arthropoda</taxon>
        <taxon>Hexapoda</taxon>
        <taxon>Insecta</taxon>
        <taxon>Pterygota</taxon>
        <taxon>Neoptera</taxon>
        <taxon>Endopterygota</taxon>
        <taxon>Lepidoptera</taxon>
        <taxon>Glossata</taxon>
        <taxon>Ditrysia</taxon>
        <taxon>Papilionoidea</taxon>
        <taxon>Papilionidae</taxon>
        <taxon>Parnassiinae</taxon>
        <taxon>Parnassini</taxon>
        <taxon>Parnassius</taxon>
        <taxon>Parnassius</taxon>
    </lineage>
</organism>
<dbReference type="PANTHER" id="PTHR37984">
    <property type="entry name" value="PROTEIN CBG26694"/>
    <property type="match status" value="1"/>
</dbReference>
<dbReference type="PROSITE" id="PS50994">
    <property type="entry name" value="INTEGRASE"/>
    <property type="match status" value="1"/>
</dbReference>
<evidence type="ECO:0000256" key="1">
    <source>
        <dbReference type="SAM" id="MobiDB-lite"/>
    </source>
</evidence>
<gene>
    <name evidence="3" type="ORF">PAPOLLO_LOCUS3333</name>
</gene>
<dbReference type="GO" id="GO:0015074">
    <property type="term" value="P:DNA integration"/>
    <property type="evidence" value="ECO:0007669"/>
    <property type="project" value="InterPro"/>
</dbReference>
<dbReference type="InterPro" id="IPR001584">
    <property type="entry name" value="Integrase_cat-core"/>
</dbReference>
<name>A0A8S3W850_PARAO</name>
<evidence type="ECO:0000313" key="4">
    <source>
        <dbReference type="Proteomes" id="UP000691718"/>
    </source>
</evidence>
<accession>A0A8S3W850</accession>
<feature type="region of interest" description="Disordered" evidence="1">
    <location>
        <begin position="206"/>
        <end position="234"/>
    </location>
</feature>
<dbReference type="AlphaFoldDB" id="A0A8S3W850"/>
<feature type="domain" description="Integrase catalytic" evidence="2">
    <location>
        <begin position="19"/>
        <end position="180"/>
    </location>
</feature>
<evidence type="ECO:0000259" key="2">
    <source>
        <dbReference type="PROSITE" id="PS50994"/>
    </source>
</evidence>
<dbReference type="OrthoDB" id="2499658at2759"/>
<dbReference type="Proteomes" id="UP000691718">
    <property type="component" value="Unassembled WGS sequence"/>
</dbReference>